<dbReference type="EMBL" id="NBTY01000100">
    <property type="protein sequence ID" value="OTP73353.1"/>
    <property type="molecule type" value="Genomic_DNA"/>
</dbReference>
<organism evidence="1 2">
    <name type="scientific">Caballeronia sordidicola</name>
    <name type="common">Burkholderia sordidicola</name>
    <dbReference type="NCBI Taxonomy" id="196367"/>
    <lineage>
        <taxon>Bacteria</taxon>
        <taxon>Pseudomonadati</taxon>
        <taxon>Pseudomonadota</taxon>
        <taxon>Betaproteobacteria</taxon>
        <taxon>Burkholderiales</taxon>
        <taxon>Burkholderiaceae</taxon>
        <taxon>Caballeronia</taxon>
    </lineage>
</organism>
<evidence type="ECO:0000313" key="2">
    <source>
        <dbReference type="Proteomes" id="UP000194546"/>
    </source>
</evidence>
<evidence type="ECO:0000313" key="1">
    <source>
        <dbReference type="EMBL" id="OTP73353.1"/>
    </source>
</evidence>
<accession>A0A242MQ30</accession>
<dbReference type="Proteomes" id="UP000194546">
    <property type="component" value="Unassembled WGS sequence"/>
</dbReference>
<comment type="caution">
    <text evidence="1">The sequence shown here is derived from an EMBL/GenBank/DDBJ whole genome shotgun (WGS) entry which is preliminary data.</text>
</comment>
<gene>
    <name evidence="1" type="ORF">PAMC26510_18950</name>
</gene>
<proteinExistence type="predicted"/>
<protein>
    <submittedName>
        <fullName evidence="1">Uncharacterized protein</fullName>
    </submittedName>
</protein>
<dbReference type="AlphaFoldDB" id="A0A242MQ30"/>
<name>A0A242MQ30_CABSO</name>
<reference evidence="1 2" key="1">
    <citation type="submission" date="2017-03" db="EMBL/GenBank/DDBJ databases">
        <title>Genome analysis of strain PAMC 26510.</title>
        <authorList>
            <person name="Oh H.-M."/>
            <person name="Yang J.-A."/>
        </authorList>
    </citation>
    <scope>NUCLEOTIDE SEQUENCE [LARGE SCALE GENOMIC DNA]</scope>
    <source>
        <strain evidence="1 2">PAMC 26510</strain>
    </source>
</reference>
<sequence length="37" mass="3973">MANGGKSSAWRSRVRGGSLAGIEIRQGTPLSLNLRQF</sequence>